<dbReference type="InterPro" id="IPR035985">
    <property type="entry name" value="Ubiquitin-activating_enz"/>
</dbReference>
<comment type="caution">
    <text evidence="2">The sequence shown here is derived from an EMBL/GenBank/DDBJ whole genome shotgun (WGS) entry which is preliminary data.</text>
</comment>
<dbReference type="PANTHER" id="PTHR43267:SF3">
    <property type="entry name" value="THIF PROTEIN"/>
    <property type="match status" value="1"/>
</dbReference>
<dbReference type="Pfam" id="PF00899">
    <property type="entry name" value="ThiF"/>
    <property type="match status" value="1"/>
</dbReference>
<dbReference type="Proteomes" id="UP001139646">
    <property type="component" value="Unassembled WGS sequence"/>
</dbReference>
<keyword evidence="2" id="KW-0808">Transferase</keyword>
<organism evidence="2 3">
    <name type="scientific">Colwellia maritima</name>
    <dbReference type="NCBI Taxonomy" id="2912588"/>
    <lineage>
        <taxon>Bacteria</taxon>
        <taxon>Pseudomonadati</taxon>
        <taxon>Pseudomonadota</taxon>
        <taxon>Gammaproteobacteria</taxon>
        <taxon>Alteromonadales</taxon>
        <taxon>Colwelliaceae</taxon>
        <taxon>Colwellia</taxon>
    </lineage>
</organism>
<accession>A0ABS9X0E9</accession>
<dbReference type="RefSeq" id="WP_242285939.1">
    <property type="nucleotide sequence ID" value="NZ_JAKKSL010000002.1"/>
</dbReference>
<dbReference type="InterPro" id="IPR045886">
    <property type="entry name" value="ThiF/MoeB/HesA"/>
</dbReference>
<dbReference type="PANTHER" id="PTHR43267">
    <property type="entry name" value="TRNA THREONYLCARBAMOYLADENOSINE DEHYDRATASE"/>
    <property type="match status" value="1"/>
</dbReference>
<gene>
    <name evidence="2" type="ORF">L3081_10510</name>
</gene>
<dbReference type="SUPFAM" id="SSF69572">
    <property type="entry name" value="Activating enzymes of the ubiquitin-like proteins"/>
    <property type="match status" value="1"/>
</dbReference>
<evidence type="ECO:0000259" key="1">
    <source>
        <dbReference type="Pfam" id="PF00899"/>
    </source>
</evidence>
<dbReference type="Gene3D" id="3.40.50.720">
    <property type="entry name" value="NAD(P)-binding Rossmann-like Domain"/>
    <property type="match status" value="1"/>
</dbReference>
<evidence type="ECO:0000313" key="2">
    <source>
        <dbReference type="EMBL" id="MCI2283753.1"/>
    </source>
</evidence>
<protein>
    <submittedName>
        <fullName evidence="2">ThiF family adenylyltransferase</fullName>
    </submittedName>
</protein>
<reference evidence="2" key="1">
    <citation type="submission" date="2022-01" db="EMBL/GenBank/DDBJ databases">
        <title>Colwellia maritima, isolated from seawater.</title>
        <authorList>
            <person name="Kristyanto S."/>
            <person name="Jung J."/>
            <person name="Jeon C.O."/>
        </authorList>
    </citation>
    <scope>NUCLEOTIDE SEQUENCE</scope>
    <source>
        <strain evidence="2">MSW7</strain>
    </source>
</reference>
<name>A0ABS9X0E9_9GAMM</name>
<keyword evidence="3" id="KW-1185">Reference proteome</keyword>
<dbReference type="EMBL" id="JAKKSL010000002">
    <property type="protein sequence ID" value="MCI2283753.1"/>
    <property type="molecule type" value="Genomic_DNA"/>
</dbReference>
<dbReference type="CDD" id="cd01483">
    <property type="entry name" value="E1_enzyme_family"/>
    <property type="match status" value="1"/>
</dbReference>
<feature type="domain" description="THIF-type NAD/FAD binding fold" evidence="1">
    <location>
        <begin position="304"/>
        <end position="455"/>
    </location>
</feature>
<dbReference type="GO" id="GO:0016779">
    <property type="term" value="F:nucleotidyltransferase activity"/>
    <property type="evidence" value="ECO:0007669"/>
    <property type="project" value="UniProtKB-KW"/>
</dbReference>
<dbReference type="InterPro" id="IPR000594">
    <property type="entry name" value="ThiF_NAD_FAD-bd"/>
</dbReference>
<evidence type="ECO:0000313" key="3">
    <source>
        <dbReference type="Proteomes" id="UP001139646"/>
    </source>
</evidence>
<sequence>MKTWFDSQPTLLQDELDRLVGIGASFEIDENEREKGYLVIRVKYSIEDEVLNLVCHYPDSYPYFPFEIKCENFPEGRHLEPAGKSLCIFADKHNSRDISKDTLAGIIENQVKRIFYIHKNPDTLSEYEDEVEGYQVSGQLQTEDNSLIVTVNETPPTSSYGRGEVTVNEISKHNHAVRGCFNIAYESDNKVSFSDESNYKQRFTIKIPIRWVKLKGGLQSTCAKQILGQVISVQPALKTPIYKAVGKIKVDIIAVCFPEETTRGDIEYNWTFIIRRAWKDKVKKELATLIKSDHVHPKYLLARTPSLQGLTDKKVVVIGLGALGSHVAWQLARAGIKKFKLVDKDYLQAGNLQRWLMGLPYIGMDKSMAVANILCNNYIDIEAKAFKFEIGSAFPLKTEGSDNSRTVEDILVTEILNDADVLIDCTAMLNVNQYLANLCRENKIDYVWCSATNGAWGGIVGQSPASYINNVWLDFNMDYGKGSIPPIATEPTKFVQPKGCFHPTFTGTGFDLDSISIMATRMAVSLLNPNKYGQFNCDVAVLEQWDEGVPIAPKWKEMVFKSG</sequence>
<keyword evidence="2" id="KW-0548">Nucleotidyltransferase</keyword>
<proteinExistence type="predicted"/>